<dbReference type="eggNOG" id="KOG3267">
    <property type="taxonomic scope" value="Eukaryota"/>
</dbReference>
<dbReference type="Proteomes" id="UP000032141">
    <property type="component" value="Chromosome C5"/>
</dbReference>
<dbReference type="EnsemblPlants" id="Bo5g032000.1">
    <property type="protein sequence ID" value="Bo5g032000.1"/>
    <property type="gene ID" value="Bo5g032000"/>
</dbReference>
<dbReference type="PANTHER" id="PTHR23054">
    <property type="entry name" value="TERNARY COMPLEX FACTOR MIP1, LEUCINE-ZIPPER-RELATED"/>
    <property type="match status" value="1"/>
</dbReference>
<dbReference type="OMA" id="NQFCPKS"/>
<dbReference type="PANTHER" id="PTHR23054:SF82">
    <property type="entry name" value="DUF547 DOMAIN-CONTAINING PROTEIN"/>
    <property type="match status" value="1"/>
</dbReference>
<sequence>MSNFNYYSWSDEFLLQKDKRKKMMGLRYPSPDCSSSSPRNSEKQSVIVASPSRFSCYSEPFVSIEKRLLTHKDYNYNLMPKSSEDLRKEIASLEFEILRTEQYLLSLYRTALDEQVTSSYPPHTETSLVSNQFCPKSEQSELAGVLSYHYQASLVSERSSSCPKSFQASLKAFSAREKTRYVSGNHTTLGDLLGSSYIVDDTVNPSRLSEEILRCISSVYVTLSTKARSSSSCLPPSSYVSWNPCLGEIKEENAPRGVVIESLKLQLDDSSFNHAALMLQNFRSNGVYVYRSLVQKLEKVDPSRLKREEKLAFWINIHNALIMHAYLAYGTNNRARNNSVLKAAYDVGGYRVNPHIIQSSILGLRPHFTPPLLQTLFSPSRKSKTCTVKHIYALDYPEALAHFALSSGASTDPLVRVYKADCVFRDLRRAKEEFIRSNVRIQNETKIVLPKIVHYYAKDMSLDASALMETTVRCLPESMKRFAQKLLKKKRKSIEFSPENLSFRYMMAKVKGFWLGVGVGILSAIVVFVIGLRGGDMKSSTIFFSGVVPPSLRVRSVLTPATERGSMATSSNGPKWAQKTITLPPQRRGCHLITPKILKEIGQDLSGFNCGLAHVFLQHTSASLTINENYDPDVQADTETFLNRIVPEGSSAPWRHTMEGPDDMPAHIKSSMFGCQLTIPITKGKLNMGTWQGIWICEHRDDPTARRVVVTLNGI</sequence>
<evidence type="ECO:0000259" key="2">
    <source>
        <dbReference type="Pfam" id="PF04784"/>
    </source>
</evidence>
<dbReference type="InterPro" id="IPR001602">
    <property type="entry name" value="UPF0047_YjbQ-like"/>
</dbReference>
<dbReference type="FunFam" id="2.60.120.460:FF:000002">
    <property type="entry name" value="Secondary thiamine-phosphate synthase enzyme"/>
    <property type="match status" value="1"/>
</dbReference>
<dbReference type="InterPro" id="IPR035917">
    <property type="entry name" value="YjbQ-like_sf"/>
</dbReference>
<reference evidence="3 4" key="1">
    <citation type="journal article" date="2014" name="Genome Biol.">
        <title>Transcriptome and methylome profiling reveals relics of genome dominance in the mesopolyploid Brassica oleracea.</title>
        <authorList>
            <person name="Parkin I.A."/>
            <person name="Koh C."/>
            <person name="Tang H."/>
            <person name="Robinson S.J."/>
            <person name="Kagale S."/>
            <person name="Clarke W.E."/>
            <person name="Town C.D."/>
            <person name="Nixon J."/>
            <person name="Krishnakumar V."/>
            <person name="Bidwell S.L."/>
            <person name="Denoeud F."/>
            <person name="Belcram H."/>
            <person name="Links M.G."/>
            <person name="Just J."/>
            <person name="Clarke C."/>
            <person name="Bender T."/>
            <person name="Huebert T."/>
            <person name="Mason A.S."/>
            <person name="Pires J.C."/>
            <person name="Barker G."/>
            <person name="Moore J."/>
            <person name="Walley P.G."/>
            <person name="Manoli S."/>
            <person name="Batley J."/>
            <person name="Edwards D."/>
            <person name="Nelson M.N."/>
            <person name="Wang X."/>
            <person name="Paterson A.H."/>
            <person name="King G."/>
            <person name="Bancroft I."/>
            <person name="Chalhoub B."/>
            <person name="Sharpe A.G."/>
        </authorList>
    </citation>
    <scope>NUCLEOTIDE SEQUENCE</scope>
    <source>
        <strain evidence="3 4">cv. TO1000</strain>
    </source>
</reference>
<reference evidence="3" key="2">
    <citation type="submission" date="2015-03" db="UniProtKB">
        <authorList>
            <consortium name="EnsemblPlants"/>
        </authorList>
    </citation>
    <scope>IDENTIFICATION</scope>
</reference>
<dbReference type="HOGENOM" id="CLU_019670_3_1_1"/>
<keyword evidence="1" id="KW-0812">Transmembrane</keyword>
<name>A0A0D3CBZ2_BRAOL</name>
<dbReference type="Gene3D" id="2.60.120.460">
    <property type="entry name" value="YjbQ-like"/>
    <property type="match status" value="1"/>
</dbReference>
<dbReference type="SUPFAM" id="SSF111038">
    <property type="entry name" value="YjbQ-like"/>
    <property type="match status" value="1"/>
</dbReference>
<feature type="domain" description="DUF547" evidence="2">
    <location>
        <begin position="303"/>
        <end position="435"/>
    </location>
</feature>
<dbReference type="AlphaFoldDB" id="A0A0D3CBZ2"/>
<evidence type="ECO:0000313" key="3">
    <source>
        <dbReference type="EnsemblPlants" id="Bo5g032000.1"/>
    </source>
</evidence>
<keyword evidence="1" id="KW-0472">Membrane</keyword>
<dbReference type="NCBIfam" id="TIGR00149">
    <property type="entry name" value="TIGR00149_YjbQ"/>
    <property type="match status" value="1"/>
</dbReference>
<dbReference type="InterPro" id="IPR006869">
    <property type="entry name" value="DUF547"/>
</dbReference>
<dbReference type="Gramene" id="Bo5g032000.1">
    <property type="protein sequence ID" value="Bo5g032000.1"/>
    <property type="gene ID" value="Bo5g032000"/>
</dbReference>
<organism evidence="3 4">
    <name type="scientific">Brassica oleracea var. oleracea</name>
    <dbReference type="NCBI Taxonomy" id="109376"/>
    <lineage>
        <taxon>Eukaryota</taxon>
        <taxon>Viridiplantae</taxon>
        <taxon>Streptophyta</taxon>
        <taxon>Embryophyta</taxon>
        <taxon>Tracheophyta</taxon>
        <taxon>Spermatophyta</taxon>
        <taxon>Magnoliopsida</taxon>
        <taxon>eudicotyledons</taxon>
        <taxon>Gunneridae</taxon>
        <taxon>Pentapetalae</taxon>
        <taxon>rosids</taxon>
        <taxon>malvids</taxon>
        <taxon>Brassicales</taxon>
        <taxon>Brassicaceae</taxon>
        <taxon>Brassiceae</taxon>
        <taxon>Brassica</taxon>
    </lineage>
</organism>
<proteinExistence type="predicted"/>
<dbReference type="STRING" id="109376.A0A0D3CBZ2"/>
<dbReference type="Pfam" id="PF01894">
    <property type="entry name" value="YjbQ"/>
    <property type="match status" value="1"/>
</dbReference>
<keyword evidence="4" id="KW-1185">Reference proteome</keyword>
<protein>
    <recommendedName>
        <fullName evidence="2">DUF547 domain-containing protein</fullName>
    </recommendedName>
</protein>
<evidence type="ECO:0000313" key="4">
    <source>
        <dbReference type="Proteomes" id="UP000032141"/>
    </source>
</evidence>
<dbReference type="Pfam" id="PF04784">
    <property type="entry name" value="DUF547"/>
    <property type="match status" value="1"/>
</dbReference>
<feature type="transmembrane region" description="Helical" evidence="1">
    <location>
        <begin position="512"/>
        <end position="532"/>
    </location>
</feature>
<accession>A0A0D3CBZ2</accession>
<keyword evidence="1" id="KW-1133">Transmembrane helix</keyword>
<evidence type="ECO:0000256" key="1">
    <source>
        <dbReference type="SAM" id="Phobius"/>
    </source>
</evidence>